<feature type="chain" id="PRO_5027888056" description="Endonuclease/exonuclease/phosphatase domain-containing protein" evidence="1">
    <location>
        <begin position="17"/>
        <end position="434"/>
    </location>
</feature>
<dbReference type="InterPro" id="IPR005135">
    <property type="entry name" value="Endo/exonuclease/phosphatase"/>
</dbReference>
<keyword evidence="1" id="KW-0732">Signal</keyword>
<dbReference type="PANTHER" id="PTHR42834">
    <property type="entry name" value="ENDONUCLEASE/EXONUCLEASE/PHOSPHATASE FAMILY PROTEIN (AFU_ORTHOLOGUE AFUA_3G09210)"/>
    <property type="match status" value="1"/>
</dbReference>
<feature type="signal peptide" evidence="1">
    <location>
        <begin position="1"/>
        <end position="16"/>
    </location>
</feature>
<reference evidence="3" key="1">
    <citation type="submission" date="2020-01" db="EMBL/GenBank/DDBJ databases">
        <authorList>
            <person name="Meier V. D."/>
            <person name="Meier V D."/>
        </authorList>
    </citation>
    <scope>NUCLEOTIDE SEQUENCE</scope>
    <source>
        <strain evidence="3">HLG_WM_MAG_05</strain>
    </source>
</reference>
<sequence length="434" mass="50471">MQKILLFLFLSLFLNATTLKIASYNVENLFDMENNGHEYDAYKPNKHNWTRENLKQKLQNVSEVICDVNADIIGLQEIENENVLKLLKKSLKNIGCYYKYHAISHKQNSAIQVALLSKVPIKNVKEISVNRKLKYRNILEAKFMIEDEALYVFVNHWSSKRSAESARSASAKALVQRLKDLDKASAYILLGDFNNDYDEYLQLAEKHNDTAGQTGINHGLKTITKQEKFLRKEALVAGNFFHYNLWLELPNYKRWSHNFYGNKQALDAILLPHTLFDGKGMEYVDKSFSVLKKRYLFHKKGYIFRWAYKKNRHQGKGYSDHLPVMAHFSTKKPFKQESKNPHVGSIDKLQGKAHGLPMLLKHVKVMTHEKNKVKIAQKASKKTMLIYGTEKSFQLGHVYDVMVYGCKNYEGEYEIIDFEIEKRYDAPTLIKESK</sequence>
<accession>A0A6S6UHT5</accession>
<feature type="domain" description="Endonuclease/exonuclease/phosphatase" evidence="2">
    <location>
        <begin position="21"/>
        <end position="328"/>
    </location>
</feature>
<dbReference type="Pfam" id="PF19580">
    <property type="entry name" value="Exo_endo_phos_3"/>
    <property type="match status" value="1"/>
</dbReference>
<dbReference type="InterPro" id="IPR036691">
    <property type="entry name" value="Endo/exonu/phosph_ase_sf"/>
</dbReference>
<gene>
    <name evidence="3" type="ORF">HELGO_WM8227</name>
</gene>
<evidence type="ECO:0000313" key="3">
    <source>
        <dbReference type="EMBL" id="CAA6826779.1"/>
    </source>
</evidence>
<evidence type="ECO:0000256" key="1">
    <source>
        <dbReference type="SAM" id="SignalP"/>
    </source>
</evidence>
<dbReference type="AlphaFoldDB" id="A0A6S6UHT5"/>
<dbReference type="PANTHER" id="PTHR42834:SF1">
    <property type="entry name" value="ENDONUCLEASE_EXONUCLEASE_PHOSPHATASE FAMILY PROTEIN (AFU_ORTHOLOGUE AFUA_3G09210)"/>
    <property type="match status" value="1"/>
</dbReference>
<dbReference type="SUPFAM" id="SSF56219">
    <property type="entry name" value="DNase I-like"/>
    <property type="match status" value="1"/>
</dbReference>
<dbReference type="GO" id="GO:0003824">
    <property type="term" value="F:catalytic activity"/>
    <property type="evidence" value="ECO:0007669"/>
    <property type="project" value="InterPro"/>
</dbReference>
<dbReference type="Gene3D" id="3.60.10.10">
    <property type="entry name" value="Endonuclease/exonuclease/phosphatase"/>
    <property type="match status" value="1"/>
</dbReference>
<proteinExistence type="predicted"/>
<dbReference type="EMBL" id="CACVAU010000089">
    <property type="protein sequence ID" value="CAA6826779.1"/>
    <property type="molecule type" value="Genomic_DNA"/>
</dbReference>
<organism evidence="3">
    <name type="scientific">uncultured Sulfurovum sp</name>
    <dbReference type="NCBI Taxonomy" id="269237"/>
    <lineage>
        <taxon>Bacteria</taxon>
        <taxon>Pseudomonadati</taxon>
        <taxon>Campylobacterota</taxon>
        <taxon>Epsilonproteobacteria</taxon>
        <taxon>Campylobacterales</taxon>
        <taxon>Sulfurovaceae</taxon>
        <taxon>Sulfurovum</taxon>
        <taxon>environmental samples</taxon>
    </lineage>
</organism>
<evidence type="ECO:0000259" key="2">
    <source>
        <dbReference type="Pfam" id="PF19580"/>
    </source>
</evidence>
<name>A0A6S6UHT5_9BACT</name>
<protein>
    <recommendedName>
        <fullName evidence="2">Endonuclease/exonuclease/phosphatase domain-containing protein</fullName>
    </recommendedName>
</protein>